<protein>
    <submittedName>
        <fullName evidence="8">Chaperone protein dnaJ 10</fullName>
    </submittedName>
</protein>
<dbReference type="PROSITE" id="PS50853">
    <property type="entry name" value="FN3"/>
    <property type="match status" value="3"/>
</dbReference>
<gene>
    <name evidence="8" type="primary">ATJ10</name>
    <name evidence="8" type="ORF">AK812_SmicGene20134</name>
</gene>
<evidence type="ECO:0000256" key="2">
    <source>
        <dbReference type="ARBA" id="ARBA00022803"/>
    </source>
</evidence>
<dbReference type="SUPFAM" id="SSF49265">
    <property type="entry name" value="Fibronectin type III"/>
    <property type="match status" value="2"/>
</dbReference>
<feature type="domain" description="Fibronectin type-III" evidence="7">
    <location>
        <begin position="1370"/>
        <end position="1468"/>
    </location>
</feature>
<dbReference type="SMART" id="SM00271">
    <property type="entry name" value="DnaJ"/>
    <property type="match status" value="1"/>
</dbReference>
<feature type="repeat" description="TPR" evidence="3">
    <location>
        <begin position="1488"/>
        <end position="1521"/>
    </location>
</feature>
<dbReference type="PANTHER" id="PTHR44094">
    <property type="entry name" value="DNAJ HEAT SHOCK N-TERMINAL DOMAIN-CONTAINING PROTEIN"/>
    <property type="match status" value="1"/>
</dbReference>
<dbReference type="Pfam" id="PF14308">
    <property type="entry name" value="DnaJ-X"/>
    <property type="match status" value="1"/>
</dbReference>
<dbReference type="CDD" id="cd06257">
    <property type="entry name" value="DnaJ"/>
    <property type="match status" value="1"/>
</dbReference>
<feature type="transmembrane region" description="Helical" evidence="5">
    <location>
        <begin position="1814"/>
        <end position="1835"/>
    </location>
</feature>
<dbReference type="InterPro" id="IPR013105">
    <property type="entry name" value="TPR_2"/>
</dbReference>
<dbReference type="CDD" id="cd00063">
    <property type="entry name" value="FN3"/>
    <property type="match status" value="3"/>
</dbReference>
<sequence>MKAELVWSYPAVLPRITHRHRHRGSTLSCSEAMAPPPVHAEVKTLKERGDQAALRHIDGGRENYGTNSVTADSELKIFKSAELNSYPDSGRDVPLRSRARVRLFAIAAVVHSIPCTGAGMDNILSTENRFLIEISNQSDKEFVYDGDYLRCGEWKSERTKSIPAAEMPSIIEFESKQIKGVAGVAWFVDKEDKEIYFSVAFANPRLQEPSFACFLGLPPPDLKAELDLAQPLQMGAQVVSPCTGCAWLAAAVGNLTVVRVTIFQSDSLPRFVPPRTSMPTPAAAAAPVEKEPELPTPSAPPSDCTDLAAPAGAQDLQQEEENAKAVGAFMNQTRPKDAADGLWRGLSTATTSVVAGLGSVVVGGYSGYQSGGGLGMAKGLGAGLVSGAAVAVAGTACGIAQIGRGIANTPEAMRGRREQRVWDDELGQWVDIDLVKLEEQVLAEGSDDEEGGASGSHSPSASVKETEHYDLLRVKPSATAAEIKKAYYKEARACHPDKNPGDAEANTKFQKLADAYQVLSDPDSRKKYDKEGKAGIKEGNVKMDPSTFFSLLFGSERFEPWIGELHLAMQTDQFAKAMEKEGGILDPADASGNVADDAVFSDNSQILKRRQLHREVHCAVYLREFLNDFVYRREVSQFEQKARLEAAELAKCQFGPELLSALGSMYKLRSEIYLADELVGRFSITKQAAAWKHSHMTFRHKMSFVSNAATSLLQVKRVHDASKATAATAAGTTPPSSAGESDPSAGSPPEPTPEEVAQTAAAVEKALDEALPLFLQTAWAAVVTDIDSTVKEIGRKLLKDKSVPWQLRVRRSQALQRLGEIFEEEGRKALEAGGSSKTMTSEVAKATLQEALMASVKQMHPVFRNELQKLLREAYAGRDFAAATECYSEALESTPDAVVLSNRSATYAQRRRFDKALLDADKALKLCPGWSRLYHRRGHALFHLGRYNEAMAALEEGLKLDGQDRVLLEAIAKMKEYTAPGDDFWVPEQPEPKAVVKEPPTEAPVKEAAKDASAEEVKAPAKGARPVRAIRWHLPSRRGHRMELDMVPVSLPKAAVPIVLPVPPGGVKVLPRWAEEDEVCRWRLRYRPHTKAIKEDPSGEFDEGAAWVELELRNFTRELPLANLDFGLLHDFKVAIQTPEGWSDWSVAAQCEAPPPQPPGKLAALLPRVLDVSSVKVRWTPPLDCATVSPGLKIQRYMILVTWAPRAGEDPAECSREIIVTDETDSYVVTDLESLTDYTFQIAAENAAGWSELSDPTVPIQTVPPVPMTLNQPTLRRATHHSAVIQWQHPPFSEAPVLSFRFRHTPSADWSSEVVEIHDVPPTLSQYVIQGLKPGHIYIFQVRAVNKYGMGIWSDSSIPVRTMDGATPSQIEDLRASEIYQSFIRLQWRPVEENGYPITDYRLRYAHTEDMADAVEAVPAVVRDKGFDTCDIRHLRKLKYHFQVAAINQLGMAEWSEPVLVAGAFSQARAKATSSKAEGTKPAQGKSAEELREKGNSLFREGSHSKAVRAYDEAIRADSSDARCWANRAAAQMAMLSEFGQGLSPAALRTNPYFTNSMNDLSESLKLDAKYTKAWARKGQLHAMAAEESEGEIEHVGLLYVAVMLPGLVFCLGLATALALGLLLVKVHLKATYGSTSTARRLWIQLAALGGANVMGIFLGFFYLYSSQSHSQASLVLTSLASEAWKVADMTSAMNVTTKSFAHNLDRLYSECPKTTHEFLGSSIAQRKEELHVARKALAKLDETLQDLPDLLAALASKSQTLVASLAWCQLLPLAGLMACLVAAAVLVFIAEYSGPKLANRCRWFQLPCLASTLIAPVLVLVAGCAAAELLLAVLSSAQCSRPERTVLNYARGELGRSAALNLTLQYVRNATRIGAIDDIHVLHMRLSSWDTWVTTYGEAIERSCPAWDAANVSQNLRAMTTEVRTASDIMEPARMAPQWTRFYNLVCGAGISDVFRVFLMTLVLGFVFLPLLACSVSCLLEHLVAERGPTGHGYGYAFNKLSTEDADQSS</sequence>
<reference evidence="8 9" key="1">
    <citation type="submission" date="2016-02" db="EMBL/GenBank/DDBJ databases">
        <title>Genome analysis of coral dinoflagellate symbionts highlights evolutionary adaptations to a symbiotic lifestyle.</title>
        <authorList>
            <person name="Aranda M."/>
            <person name="Li Y."/>
            <person name="Liew Y.J."/>
            <person name="Baumgarten S."/>
            <person name="Simakov O."/>
            <person name="Wilson M."/>
            <person name="Piel J."/>
            <person name="Ashoor H."/>
            <person name="Bougouffa S."/>
            <person name="Bajic V.B."/>
            <person name="Ryu T."/>
            <person name="Ravasi T."/>
            <person name="Bayer T."/>
            <person name="Micklem G."/>
            <person name="Kim H."/>
            <person name="Bhak J."/>
            <person name="Lajeunesse T.C."/>
            <person name="Voolstra C.R."/>
        </authorList>
    </citation>
    <scope>NUCLEOTIDE SEQUENCE [LARGE SCALE GENOMIC DNA]</scope>
    <source>
        <strain evidence="8 9">CCMP2467</strain>
    </source>
</reference>
<dbReference type="Gene3D" id="1.10.287.110">
    <property type="entry name" value="DnaJ domain"/>
    <property type="match status" value="1"/>
</dbReference>
<dbReference type="SUPFAM" id="SSF46565">
    <property type="entry name" value="Chaperone J-domain"/>
    <property type="match status" value="1"/>
</dbReference>
<evidence type="ECO:0000256" key="4">
    <source>
        <dbReference type="SAM" id="MobiDB-lite"/>
    </source>
</evidence>
<dbReference type="SMART" id="SM00060">
    <property type="entry name" value="FN3"/>
    <property type="match status" value="3"/>
</dbReference>
<dbReference type="Proteomes" id="UP000186817">
    <property type="component" value="Unassembled WGS sequence"/>
</dbReference>
<accession>A0A1Q9DQN3</accession>
<dbReference type="Pfam" id="PF07719">
    <property type="entry name" value="TPR_2"/>
    <property type="match status" value="1"/>
</dbReference>
<keyword evidence="9" id="KW-1185">Reference proteome</keyword>
<dbReference type="PROSITE" id="PS50005">
    <property type="entry name" value="TPR"/>
    <property type="match status" value="2"/>
</dbReference>
<feature type="domain" description="J" evidence="6">
    <location>
        <begin position="467"/>
        <end position="532"/>
    </location>
</feature>
<dbReference type="InterPro" id="IPR018253">
    <property type="entry name" value="DnaJ_domain_CS"/>
</dbReference>
<feature type="transmembrane region" description="Helical" evidence="5">
    <location>
        <begin position="1646"/>
        <end position="1665"/>
    </location>
</feature>
<dbReference type="PRINTS" id="PR00625">
    <property type="entry name" value="JDOMAIN"/>
</dbReference>
<dbReference type="InterPro" id="IPR011990">
    <property type="entry name" value="TPR-like_helical_dom_sf"/>
</dbReference>
<dbReference type="PROSITE" id="PS00636">
    <property type="entry name" value="DNAJ_1"/>
    <property type="match status" value="1"/>
</dbReference>
<dbReference type="SUPFAM" id="SSF48452">
    <property type="entry name" value="TPR-like"/>
    <property type="match status" value="2"/>
</dbReference>
<dbReference type="InterPro" id="IPR036116">
    <property type="entry name" value="FN3_sf"/>
</dbReference>
<feature type="domain" description="Fibronectin type-III" evidence="7">
    <location>
        <begin position="1158"/>
        <end position="1261"/>
    </location>
</feature>
<keyword evidence="1" id="KW-0677">Repeat</keyword>
<dbReference type="InterPro" id="IPR052423">
    <property type="entry name" value="EMIR"/>
</dbReference>
<dbReference type="PANTHER" id="PTHR44094:SF8">
    <property type="entry name" value="DNAJ HEAT SHOCK N-TERMINAL DOMAIN-CONTAINING PROTEIN-RELATED"/>
    <property type="match status" value="1"/>
</dbReference>
<dbReference type="InterPro" id="IPR019734">
    <property type="entry name" value="TPR_rpt"/>
</dbReference>
<dbReference type="InterPro" id="IPR036869">
    <property type="entry name" value="J_dom_sf"/>
</dbReference>
<keyword evidence="5" id="KW-1133">Transmembrane helix</keyword>
<evidence type="ECO:0000256" key="1">
    <source>
        <dbReference type="ARBA" id="ARBA00022737"/>
    </source>
</evidence>
<keyword evidence="2 3" id="KW-0802">TPR repeat</keyword>
<dbReference type="Pfam" id="PF00226">
    <property type="entry name" value="DnaJ"/>
    <property type="match status" value="1"/>
</dbReference>
<dbReference type="OrthoDB" id="443915at2759"/>
<dbReference type="Gene3D" id="1.25.40.10">
    <property type="entry name" value="Tetratricopeptide repeat domain"/>
    <property type="match status" value="2"/>
</dbReference>
<feature type="region of interest" description="Disordered" evidence="4">
    <location>
        <begin position="271"/>
        <end position="308"/>
    </location>
</feature>
<feature type="transmembrane region" description="Helical" evidence="5">
    <location>
        <begin position="1771"/>
        <end position="1793"/>
    </location>
</feature>
<keyword evidence="5" id="KW-0472">Membrane</keyword>
<feature type="repeat" description="TPR" evidence="3">
    <location>
        <begin position="931"/>
        <end position="964"/>
    </location>
</feature>
<feature type="region of interest" description="Disordered" evidence="4">
    <location>
        <begin position="1472"/>
        <end position="1491"/>
    </location>
</feature>
<dbReference type="EMBL" id="LSRX01000430">
    <property type="protein sequence ID" value="OLP97490.1"/>
    <property type="molecule type" value="Genomic_DNA"/>
</dbReference>
<evidence type="ECO:0000256" key="3">
    <source>
        <dbReference type="PROSITE-ProRule" id="PRU00339"/>
    </source>
</evidence>
<feature type="domain" description="Fibronectin type-III" evidence="7">
    <location>
        <begin position="1264"/>
        <end position="1365"/>
    </location>
</feature>
<dbReference type="PROSITE" id="PS50076">
    <property type="entry name" value="DNAJ_2"/>
    <property type="match status" value="1"/>
</dbReference>
<feature type="transmembrane region" description="Helical" evidence="5">
    <location>
        <begin position="1958"/>
        <end position="1981"/>
    </location>
</feature>
<name>A0A1Q9DQN3_SYMMI</name>
<dbReference type="InterPro" id="IPR026894">
    <property type="entry name" value="DnaJ_X"/>
</dbReference>
<feature type="region of interest" description="Disordered" evidence="4">
    <location>
        <begin position="723"/>
        <end position="755"/>
    </location>
</feature>
<dbReference type="Gene3D" id="2.60.40.10">
    <property type="entry name" value="Immunoglobulins"/>
    <property type="match status" value="3"/>
</dbReference>
<dbReference type="Pfam" id="PF00041">
    <property type="entry name" value="fn3"/>
    <property type="match status" value="3"/>
</dbReference>
<evidence type="ECO:0000313" key="9">
    <source>
        <dbReference type="Proteomes" id="UP000186817"/>
    </source>
</evidence>
<dbReference type="InterPro" id="IPR013783">
    <property type="entry name" value="Ig-like_fold"/>
</dbReference>
<evidence type="ECO:0000313" key="8">
    <source>
        <dbReference type="EMBL" id="OLP97490.1"/>
    </source>
</evidence>
<feature type="region of interest" description="Disordered" evidence="4">
    <location>
        <begin position="443"/>
        <end position="469"/>
    </location>
</feature>
<dbReference type="SMART" id="SM00028">
    <property type="entry name" value="TPR"/>
    <property type="match status" value="3"/>
</dbReference>
<comment type="caution">
    <text evidence="8">The sequence shown here is derived from an EMBL/GenBank/DDBJ whole genome shotgun (WGS) entry which is preliminary data.</text>
</comment>
<evidence type="ECO:0000256" key="5">
    <source>
        <dbReference type="SAM" id="Phobius"/>
    </source>
</evidence>
<organism evidence="8 9">
    <name type="scientific">Symbiodinium microadriaticum</name>
    <name type="common">Dinoflagellate</name>
    <name type="synonym">Zooxanthella microadriatica</name>
    <dbReference type="NCBI Taxonomy" id="2951"/>
    <lineage>
        <taxon>Eukaryota</taxon>
        <taxon>Sar</taxon>
        <taxon>Alveolata</taxon>
        <taxon>Dinophyceae</taxon>
        <taxon>Suessiales</taxon>
        <taxon>Symbiodiniaceae</taxon>
        <taxon>Symbiodinium</taxon>
    </lineage>
</organism>
<feature type="compositionally biased region" description="Low complexity" evidence="4">
    <location>
        <begin position="724"/>
        <end position="739"/>
    </location>
</feature>
<dbReference type="InterPro" id="IPR003961">
    <property type="entry name" value="FN3_dom"/>
</dbReference>
<proteinExistence type="predicted"/>
<evidence type="ECO:0000259" key="6">
    <source>
        <dbReference type="PROSITE" id="PS50076"/>
    </source>
</evidence>
<keyword evidence="5" id="KW-0812">Transmembrane</keyword>
<feature type="transmembrane region" description="Helical" evidence="5">
    <location>
        <begin position="1598"/>
        <end position="1625"/>
    </location>
</feature>
<evidence type="ECO:0000259" key="7">
    <source>
        <dbReference type="PROSITE" id="PS50853"/>
    </source>
</evidence>
<dbReference type="InterPro" id="IPR001623">
    <property type="entry name" value="DnaJ_domain"/>
</dbReference>